<gene>
    <name evidence="1" type="ORF">CVIRNUC_008977</name>
</gene>
<reference evidence="1 2" key="1">
    <citation type="submission" date="2023-10" db="EMBL/GenBank/DDBJ databases">
        <authorList>
            <person name="Maclean D."/>
            <person name="Macfadyen A."/>
        </authorList>
    </citation>
    <scope>NUCLEOTIDE SEQUENCE [LARGE SCALE GENOMIC DNA]</scope>
</reference>
<keyword evidence="2" id="KW-1185">Reference proteome</keyword>
<dbReference type="EMBL" id="CAUYUE010000013">
    <property type="protein sequence ID" value="CAK0785766.1"/>
    <property type="molecule type" value="Genomic_DNA"/>
</dbReference>
<comment type="caution">
    <text evidence="1">The sequence shown here is derived from an EMBL/GenBank/DDBJ whole genome shotgun (WGS) entry which is preliminary data.</text>
</comment>
<organism evidence="1 2">
    <name type="scientific">Coccomyxa viridis</name>
    <dbReference type="NCBI Taxonomy" id="1274662"/>
    <lineage>
        <taxon>Eukaryota</taxon>
        <taxon>Viridiplantae</taxon>
        <taxon>Chlorophyta</taxon>
        <taxon>core chlorophytes</taxon>
        <taxon>Trebouxiophyceae</taxon>
        <taxon>Trebouxiophyceae incertae sedis</taxon>
        <taxon>Coccomyxaceae</taxon>
        <taxon>Coccomyxa</taxon>
    </lineage>
</organism>
<evidence type="ECO:0000313" key="2">
    <source>
        <dbReference type="Proteomes" id="UP001314263"/>
    </source>
</evidence>
<proteinExistence type="predicted"/>
<evidence type="ECO:0000313" key="1">
    <source>
        <dbReference type="EMBL" id="CAK0785766.1"/>
    </source>
</evidence>
<sequence>MSKQGAGISLTSMPLQAPLHNSHHNDQDTGWHSLAANCQQRLEELRATIRRLLEVGLRPSLLDSLPVANGERSGGMAMLWFQHCFHACAGLLAMGSLLLSDSTFWTHYADQEAQLHCIVCNLDAIDGWLQLRYSAILATISFCVMLTS</sequence>
<protein>
    <submittedName>
        <fullName evidence="1">Uncharacterized protein</fullName>
    </submittedName>
</protein>
<dbReference type="AlphaFoldDB" id="A0AAV1IGC9"/>
<dbReference type="Proteomes" id="UP001314263">
    <property type="component" value="Unassembled WGS sequence"/>
</dbReference>
<accession>A0AAV1IGC9</accession>
<name>A0AAV1IGC9_9CHLO</name>